<dbReference type="AlphaFoldDB" id="C8X7R4"/>
<dbReference type="STRING" id="479431.Namu_4640"/>
<dbReference type="Proteomes" id="UP000002218">
    <property type="component" value="Chromosome"/>
</dbReference>
<reference evidence="3" key="1">
    <citation type="submission" date="2009-09" db="EMBL/GenBank/DDBJ databases">
        <title>The complete genome of Nakamurella multipartita DSM 44233.</title>
        <authorList>
            <consortium name="US DOE Joint Genome Institute (JGI-PGF)"/>
            <person name="Lucas S."/>
            <person name="Copeland A."/>
            <person name="Lapidus A."/>
            <person name="Glavina del Rio T."/>
            <person name="Dalin E."/>
            <person name="Tice H."/>
            <person name="Bruce D."/>
            <person name="Goodwin L."/>
            <person name="Pitluck S."/>
            <person name="Kyrpides N."/>
            <person name="Mavromatis K."/>
            <person name="Ivanova N."/>
            <person name="Ovchinnikova G."/>
            <person name="Sims D."/>
            <person name="Meincke L."/>
            <person name="Brettin T."/>
            <person name="Detter J.C."/>
            <person name="Han C."/>
            <person name="Larimer F."/>
            <person name="Land M."/>
            <person name="Hauser L."/>
            <person name="Markowitz V."/>
            <person name="Cheng J.-F."/>
            <person name="Hugenholtz P."/>
            <person name="Woyke T."/>
            <person name="Wu D."/>
            <person name="Klenk H.-P."/>
            <person name="Eisen J.A."/>
        </authorList>
    </citation>
    <scope>NUCLEOTIDE SEQUENCE [LARGE SCALE GENOMIC DNA]</scope>
    <source>
        <strain evidence="3">ATCC 700099 / DSM 44233 / CIP 104796 / JCM 9543 / NBRC 105858 / Y-104</strain>
    </source>
</reference>
<evidence type="ECO:0000313" key="2">
    <source>
        <dbReference type="EMBL" id="ACV80917.1"/>
    </source>
</evidence>
<dbReference type="EMBL" id="CP001737">
    <property type="protein sequence ID" value="ACV80917.1"/>
    <property type="molecule type" value="Genomic_DNA"/>
</dbReference>
<sequence>MSAPGRGTVIVAASKKQTVPAIDPASQNGFALRFEWGPQGAAAIAAGAAAVIVIDVLSFTTTLSVAIDADVEVYPFRVRDASAAAFAAGRGAMLAVGRREAGETGISLSPLSVRRAVADGTLTRGSRLVLPSPNGATIARQFAGTGVPVIGACLRNATACAQWAVKAVRGPIAVVAAGEWWPGEALRPAVEDLWGAGLVIDALAVAGAGPMSPEAAAARSAYRGVGRNLAMGLAACSSGLELANDGHGDEIPVAAEIDASRRVPLLAGESFRAAGSS</sequence>
<evidence type="ECO:0000313" key="3">
    <source>
        <dbReference type="Proteomes" id="UP000002218"/>
    </source>
</evidence>
<dbReference type="eggNOG" id="COG2045">
    <property type="taxonomic scope" value="Bacteria"/>
</dbReference>
<dbReference type="InterPro" id="IPR005238">
    <property type="entry name" value="ComB-like"/>
</dbReference>
<accession>C8X7R4</accession>
<dbReference type="RefSeq" id="WP_015749731.1">
    <property type="nucleotide sequence ID" value="NC_013235.1"/>
</dbReference>
<reference evidence="2 3" key="2">
    <citation type="journal article" date="2010" name="Stand. Genomic Sci.">
        <title>Complete genome sequence of Nakamurella multipartita type strain (Y-104).</title>
        <authorList>
            <person name="Tice H."/>
            <person name="Mayilraj S."/>
            <person name="Sims D."/>
            <person name="Lapidus A."/>
            <person name="Nolan M."/>
            <person name="Lucas S."/>
            <person name="Glavina Del Rio T."/>
            <person name="Copeland A."/>
            <person name="Cheng J.F."/>
            <person name="Meincke L."/>
            <person name="Bruce D."/>
            <person name="Goodwin L."/>
            <person name="Pitluck S."/>
            <person name="Ivanova N."/>
            <person name="Mavromatis K."/>
            <person name="Ovchinnikova G."/>
            <person name="Pati A."/>
            <person name="Chen A."/>
            <person name="Palaniappan K."/>
            <person name="Land M."/>
            <person name="Hauser L."/>
            <person name="Chang Y.J."/>
            <person name="Jeffries C.D."/>
            <person name="Detter J.C."/>
            <person name="Brettin T."/>
            <person name="Rohde M."/>
            <person name="Goker M."/>
            <person name="Bristow J."/>
            <person name="Eisen J.A."/>
            <person name="Markowitz V."/>
            <person name="Hugenholtz P."/>
            <person name="Kyrpides N.C."/>
            <person name="Klenk H.P."/>
            <person name="Chen F."/>
        </authorList>
    </citation>
    <scope>NUCLEOTIDE SEQUENCE [LARGE SCALE GENOMIC DNA]</scope>
    <source>
        <strain evidence="3">ATCC 700099 / DSM 44233 / CIP 104796 / JCM 9543 / NBRC 105858 / Y-104</strain>
    </source>
</reference>
<dbReference type="SUPFAM" id="SSF142823">
    <property type="entry name" value="ComB-like"/>
    <property type="match status" value="1"/>
</dbReference>
<name>C8X7R4_NAKMY</name>
<dbReference type="Gene3D" id="3.90.1560.10">
    <property type="entry name" value="ComB-like"/>
    <property type="match status" value="1"/>
</dbReference>
<dbReference type="InParanoid" id="C8X7R4"/>
<dbReference type="InterPro" id="IPR036702">
    <property type="entry name" value="ComB-like_sf"/>
</dbReference>
<dbReference type="GO" id="GO:0050532">
    <property type="term" value="F:2-phosphosulfolactate phosphatase activity"/>
    <property type="evidence" value="ECO:0007669"/>
    <property type="project" value="InterPro"/>
</dbReference>
<gene>
    <name evidence="2" type="ordered locus">Namu_4640</name>
</gene>
<keyword evidence="2" id="KW-0449">Lipoprotein</keyword>
<proteinExistence type="predicted"/>
<dbReference type="Pfam" id="PF04029">
    <property type="entry name" value="2-ph_phosp"/>
    <property type="match status" value="1"/>
</dbReference>
<dbReference type="HOGENOM" id="CLU_094942_0_0_11"/>
<evidence type="ECO:0000256" key="1">
    <source>
        <dbReference type="ARBA" id="ARBA00021948"/>
    </source>
</evidence>
<dbReference type="KEGG" id="nml:Namu_4640"/>
<organism evidence="2 3">
    <name type="scientific">Nakamurella multipartita (strain ATCC 700099 / DSM 44233 / CIP 104796 / JCM 9543 / NBRC 105858 / Y-104)</name>
    <name type="common">Microsphaera multipartita</name>
    <dbReference type="NCBI Taxonomy" id="479431"/>
    <lineage>
        <taxon>Bacteria</taxon>
        <taxon>Bacillati</taxon>
        <taxon>Actinomycetota</taxon>
        <taxon>Actinomycetes</taxon>
        <taxon>Nakamurellales</taxon>
        <taxon>Nakamurellaceae</taxon>
        <taxon>Nakamurella</taxon>
    </lineage>
</organism>
<dbReference type="GO" id="GO:0000287">
    <property type="term" value="F:magnesium ion binding"/>
    <property type="evidence" value="ECO:0007669"/>
    <property type="project" value="InterPro"/>
</dbReference>
<protein>
    <recommendedName>
        <fullName evidence="1">Probable 2-phosphosulfolactate phosphatase</fullName>
    </recommendedName>
</protein>
<keyword evidence="3" id="KW-1185">Reference proteome</keyword>